<evidence type="ECO:0000313" key="1">
    <source>
        <dbReference type="EMBL" id="CAJ2643345.1"/>
    </source>
</evidence>
<evidence type="ECO:0000313" key="2">
    <source>
        <dbReference type="Proteomes" id="UP001177021"/>
    </source>
</evidence>
<reference evidence="1" key="1">
    <citation type="submission" date="2023-10" db="EMBL/GenBank/DDBJ databases">
        <authorList>
            <person name="Rodriguez Cubillos JULIANA M."/>
            <person name="De Vega J."/>
        </authorList>
    </citation>
    <scope>NUCLEOTIDE SEQUENCE</scope>
</reference>
<dbReference type="EMBL" id="CASHSV030000034">
    <property type="protein sequence ID" value="CAJ2643345.1"/>
    <property type="molecule type" value="Genomic_DNA"/>
</dbReference>
<protein>
    <submittedName>
        <fullName evidence="1">Uncharacterized protein</fullName>
    </submittedName>
</protein>
<dbReference type="Proteomes" id="UP001177021">
    <property type="component" value="Unassembled WGS sequence"/>
</dbReference>
<keyword evidence="2" id="KW-1185">Reference proteome</keyword>
<gene>
    <name evidence="1" type="ORF">MILVUS5_LOCUS12607</name>
</gene>
<sequence length="384" mass="44400">MGFIPEELIAEVLAYLNVKTILRLKCVSKSWNTLISNPTLVKKHLNKSSQNPHITLKYRNNNGGLSLVFFPVSRLLENPSISNCTLHQLESGFQVVGSCNGLICLVSNHYYATHHQYRCSFWNPSTRTTYQDLVVLNDYVNPRSSKFNFMFGYDDSTRTYKVVAYHIEGEDNIASGESEVKVLSVGDGDNCWRNIQSFPVIPLGWRHNQYTHANHLNGTINWLAINNYFYSFYKYSSITQVEQFVIVSLDLSTETYKQYLLPQGFDEVPFVQPYLSVLMGCLCFSHDSRNTEFVLWQMKEYGVQESWTRLFKISKQNLLMHFPAYAFELFCLYINGDTLIFANRFSSKAVKYNLRDQRGETININTIHRFPQAMNYVESLVSVP</sequence>
<comment type="caution">
    <text evidence="1">The sequence shown here is derived from an EMBL/GenBank/DDBJ whole genome shotgun (WGS) entry which is preliminary data.</text>
</comment>
<accession>A0ACB0JFC5</accession>
<name>A0ACB0JFC5_TRIPR</name>
<organism evidence="1 2">
    <name type="scientific">Trifolium pratense</name>
    <name type="common">Red clover</name>
    <dbReference type="NCBI Taxonomy" id="57577"/>
    <lineage>
        <taxon>Eukaryota</taxon>
        <taxon>Viridiplantae</taxon>
        <taxon>Streptophyta</taxon>
        <taxon>Embryophyta</taxon>
        <taxon>Tracheophyta</taxon>
        <taxon>Spermatophyta</taxon>
        <taxon>Magnoliopsida</taxon>
        <taxon>eudicotyledons</taxon>
        <taxon>Gunneridae</taxon>
        <taxon>Pentapetalae</taxon>
        <taxon>rosids</taxon>
        <taxon>fabids</taxon>
        <taxon>Fabales</taxon>
        <taxon>Fabaceae</taxon>
        <taxon>Papilionoideae</taxon>
        <taxon>50 kb inversion clade</taxon>
        <taxon>NPAAA clade</taxon>
        <taxon>Hologalegina</taxon>
        <taxon>IRL clade</taxon>
        <taxon>Trifolieae</taxon>
        <taxon>Trifolium</taxon>
    </lineage>
</organism>
<proteinExistence type="predicted"/>